<feature type="region of interest" description="Disordered" evidence="6">
    <location>
        <begin position="248"/>
        <end position="273"/>
    </location>
</feature>
<dbReference type="RefSeq" id="WP_101553388.1">
    <property type="nucleotide sequence ID" value="NZ_FXYY01000001.1"/>
</dbReference>
<dbReference type="EMBL" id="FXYY01000001">
    <property type="protein sequence ID" value="SMX62728.1"/>
    <property type="molecule type" value="Genomic_DNA"/>
</dbReference>
<proteinExistence type="inferred from homology"/>
<dbReference type="SUPFAM" id="SSF50249">
    <property type="entry name" value="Nucleic acid-binding proteins"/>
    <property type="match status" value="1"/>
</dbReference>
<feature type="binding site" evidence="4">
    <location>
        <position position="303"/>
    </location>
    <ligand>
        <name>S-adenosyl-L-methionine</name>
        <dbReference type="ChEBI" id="CHEBI:59789"/>
    </ligand>
</feature>
<evidence type="ECO:0000256" key="4">
    <source>
        <dbReference type="PROSITE-ProRule" id="PRU01024"/>
    </source>
</evidence>
<dbReference type="Pfam" id="PF01938">
    <property type="entry name" value="TRAM"/>
    <property type="match status" value="1"/>
</dbReference>
<dbReference type="PROSITE" id="PS50926">
    <property type="entry name" value="TRAM"/>
    <property type="match status" value="1"/>
</dbReference>
<feature type="binding site" evidence="4">
    <location>
        <position position="353"/>
    </location>
    <ligand>
        <name>S-adenosyl-L-methionine</name>
        <dbReference type="ChEBI" id="CHEBI:59789"/>
    </ligand>
</feature>
<dbReference type="PROSITE" id="PS51687">
    <property type="entry name" value="SAM_MT_RNA_M5U"/>
    <property type="match status" value="1"/>
</dbReference>
<dbReference type="PROSITE" id="PS01230">
    <property type="entry name" value="TRMA_1"/>
    <property type="match status" value="1"/>
</dbReference>
<reference evidence="8 9" key="1">
    <citation type="submission" date="2017-03" db="EMBL/GenBank/DDBJ databases">
        <authorList>
            <person name="Afonso C.L."/>
            <person name="Miller P.J."/>
            <person name="Scott M.A."/>
            <person name="Spackman E."/>
            <person name="Goraichik I."/>
            <person name="Dimitrov K.M."/>
            <person name="Suarez D.L."/>
            <person name="Swayne D.E."/>
        </authorList>
    </citation>
    <scope>NUCLEOTIDE SEQUENCE [LARGE SCALE GENOMIC DNA]</scope>
    <source>
        <strain evidence="8 9">ATCC 9172</strain>
    </source>
</reference>
<feature type="binding site" evidence="4">
    <location>
        <position position="331"/>
    </location>
    <ligand>
        <name>S-adenosyl-L-methionine</name>
        <dbReference type="ChEBI" id="CHEBI:59789"/>
    </ligand>
</feature>
<dbReference type="GO" id="GO:0070041">
    <property type="term" value="F:rRNA (uridine-C5-)-methyltransferase activity"/>
    <property type="evidence" value="ECO:0007669"/>
    <property type="project" value="TreeGrafter"/>
</dbReference>
<dbReference type="Gene3D" id="2.40.50.1070">
    <property type="match status" value="1"/>
</dbReference>
<dbReference type="Gene3D" id="3.40.50.150">
    <property type="entry name" value="Vaccinia Virus protein VP39"/>
    <property type="match status" value="1"/>
</dbReference>
<feature type="active site" description="Nucleophile" evidence="4">
    <location>
        <position position="419"/>
    </location>
</feature>
<feature type="compositionally biased region" description="Gly residues" evidence="6">
    <location>
        <begin position="86"/>
        <end position="105"/>
    </location>
</feature>
<evidence type="ECO:0000256" key="2">
    <source>
        <dbReference type="ARBA" id="ARBA00022679"/>
    </source>
</evidence>
<dbReference type="Pfam" id="PF05958">
    <property type="entry name" value="tRNA_U5-meth_tr"/>
    <property type="match status" value="1"/>
</dbReference>
<dbReference type="Gene3D" id="2.40.50.140">
    <property type="entry name" value="Nucleic acid-binding proteins"/>
    <property type="match status" value="1"/>
</dbReference>
<dbReference type="InterPro" id="IPR029063">
    <property type="entry name" value="SAM-dependent_MTases_sf"/>
</dbReference>
<feature type="active site" evidence="5">
    <location>
        <position position="419"/>
    </location>
</feature>
<dbReference type="PANTHER" id="PTHR11061">
    <property type="entry name" value="RNA M5U METHYLTRANSFERASE"/>
    <property type="match status" value="1"/>
</dbReference>
<dbReference type="AlphaFoldDB" id="A0A2H1HII6"/>
<evidence type="ECO:0000313" key="9">
    <source>
        <dbReference type="Proteomes" id="UP000234641"/>
    </source>
</evidence>
<evidence type="ECO:0000259" key="7">
    <source>
        <dbReference type="PROSITE" id="PS50926"/>
    </source>
</evidence>
<dbReference type="InterPro" id="IPR012340">
    <property type="entry name" value="NA-bd_OB-fold"/>
</dbReference>
<evidence type="ECO:0000256" key="6">
    <source>
        <dbReference type="SAM" id="MobiDB-lite"/>
    </source>
</evidence>
<evidence type="ECO:0000256" key="5">
    <source>
        <dbReference type="PROSITE-ProRule" id="PRU10015"/>
    </source>
</evidence>
<comment type="similarity">
    <text evidence="4">Belongs to the class I-like SAM-binding methyltransferase superfamily. RNA M5U methyltransferase family.</text>
</comment>
<organism evidence="8 9">
    <name type="scientific">Brevibacterium linens ATCC 9172</name>
    <dbReference type="NCBI Taxonomy" id="1255617"/>
    <lineage>
        <taxon>Bacteria</taxon>
        <taxon>Bacillati</taxon>
        <taxon>Actinomycetota</taxon>
        <taxon>Actinomycetes</taxon>
        <taxon>Micrococcales</taxon>
        <taxon>Brevibacteriaceae</taxon>
        <taxon>Brevibacterium</taxon>
    </lineage>
</organism>
<feature type="domain" description="TRAM" evidence="7">
    <location>
        <begin position="4"/>
        <end position="63"/>
    </location>
</feature>
<name>A0A2H1HII6_BRELN</name>
<dbReference type="SUPFAM" id="SSF53335">
    <property type="entry name" value="S-adenosyl-L-methionine-dependent methyltransferases"/>
    <property type="match status" value="1"/>
</dbReference>
<keyword evidence="1 4" id="KW-0489">Methyltransferase</keyword>
<protein>
    <submittedName>
        <fullName evidence="8">tRNA/tmRNA/rRNA uracil-C5-methylase, TrmA/RlmC/RlmD family</fullName>
    </submittedName>
</protein>
<dbReference type="GO" id="GO:0070475">
    <property type="term" value="P:rRNA base methylation"/>
    <property type="evidence" value="ECO:0007669"/>
    <property type="project" value="TreeGrafter"/>
</dbReference>
<keyword evidence="2 4" id="KW-0808">Transferase</keyword>
<keyword evidence="3 4" id="KW-0949">S-adenosyl-L-methionine</keyword>
<evidence type="ECO:0000313" key="8">
    <source>
        <dbReference type="EMBL" id="SMX62728.1"/>
    </source>
</evidence>
<feature type="region of interest" description="Disordered" evidence="6">
    <location>
        <begin position="77"/>
        <end position="105"/>
    </location>
</feature>
<evidence type="ECO:0000256" key="1">
    <source>
        <dbReference type="ARBA" id="ARBA00022603"/>
    </source>
</evidence>
<dbReference type="InterPro" id="IPR010280">
    <property type="entry name" value="U5_MeTrfase_fam"/>
</dbReference>
<evidence type="ECO:0000256" key="3">
    <source>
        <dbReference type="ARBA" id="ARBA00022691"/>
    </source>
</evidence>
<dbReference type="CDD" id="cd02440">
    <property type="entry name" value="AdoMet_MTases"/>
    <property type="match status" value="1"/>
</dbReference>
<dbReference type="InterPro" id="IPR002792">
    <property type="entry name" value="TRAM_dom"/>
</dbReference>
<sequence length="461" mass="48070">MSDTSVPARELTLDIEAPAAGGATIARHDGQVVFVTGALPGEKVRVRTEAGPPARFLRATVTEVVEASAHRVPDRRLDYVSTGPADGSGAGSAGGNGGRPVPGPAGFGGMEFAHVDLAHSRTLKAEVLRDQLKRIGHIDADPEVLPAPGETDGTDWRTRVQLAVDDAGRAGMLAPRSHEVIPVTTPPLAAGPLHELDIAGLRAPGVRRLEFAWAGDRGALIVRGRPTAQVLDAIEAWLPTSFSLLAEAAEPENGRGRGRGGRPHGRRRAQASARPLRVLRGEPTLTETVDGRDFAVGADGFWQVHRSAAALLSSEVVTALPADVDAITDLYCGVGLLGIAAARATGAPLFGVEGVEAAIAHARENAADLEARFLALGVDRARLPDSDVIILDPPRAGAGRKVASAIIESSARTVVYVSCDPATLARDLAALTDGGFAIESLTGFDLFPLTAHLETVTVLRR</sequence>
<feature type="binding site" evidence="4">
    <location>
        <position position="392"/>
    </location>
    <ligand>
        <name>S-adenosyl-L-methionine</name>
        <dbReference type="ChEBI" id="CHEBI:59789"/>
    </ligand>
</feature>
<dbReference type="PANTHER" id="PTHR11061:SF30">
    <property type="entry name" value="TRNA (URACIL(54)-C(5))-METHYLTRANSFERASE"/>
    <property type="match status" value="1"/>
</dbReference>
<feature type="compositionally biased region" description="Basic residues" evidence="6">
    <location>
        <begin position="256"/>
        <end position="269"/>
    </location>
</feature>
<dbReference type="InterPro" id="IPR030390">
    <property type="entry name" value="MeTrfase_TrmA_AS"/>
</dbReference>
<dbReference type="Proteomes" id="UP000234641">
    <property type="component" value="Unassembled WGS sequence"/>
</dbReference>
<accession>A0A2H1HII6</accession>
<gene>
    <name evidence="8" type="ORF">BLIN9172_00120</name>
</gene>